<dbReference type="NCBIfam" id="NF009304">
    <property type="entry name" value="PRK12661.1"/>
    <property type="match status" value="1"/>
</dbReference>
<sequence length="142" mass="15228">MNNTLLSLTIAILFGIGTFLILRRDIVRVIIGLGVLSHAVNLLIVSTGVFDGTTVPIITDDGGHGAAEATGTVFTDTLSQGILAPVLEAGHHVQYVDPLVQALVLTAIVISLATTAFILILAYRIYEEYGTTDIRELRRLWG</sequence>
<feature type="transmembrane region" description="Helical" evidence="6">
    <location>
        <begin position="6"/>
        <end position="22"/>
    </location>
</feature>
<name>A0A1I4P6A7_9EURY</name>
<comment type="subcellular location">
    <subcellularLocation>
        <location evidence="1">Cell membrane</location>
        <topology evidence="1">Multi-pass membrane protein</topology>
    </subcellularLocation>
</comment>
<proteinExistence type="predicted"/>
<protein>
    <submittedName>
        <fullName evidence="7">Multisubunit sodium/proton antiporter, MrpC subunit</fullName>
    </submittedName>
</protein>
<feature type="transmembrane region" description="Helical" evidence="6">
    <location>
        <begin position="102"/>
        <end position="126"/>
    </location>
</feature>
<dbReference type="PANTHER" id="PTHR34583:SF2">
    <property type="entry name" value="ANTIPORTER SUBUNIT MNHC2-RELATED"/>
    <property type="match status" value="1"/>
</dbReference>
<keyword evidence="8" id="KW-1185">Reference proteome</keyword>
<organism evidence="7 8">
    <name type="scientific">Methanolobus profundi</name>
    <dbReference type="NCBI Taxonomy" id="487685"/>
    <lineage>
        <taxon>Archaea</taxon>
        <taxon>Methanobacteriati</taxon>
        <taxon>Methanobacteriota</taxon>
        <taxon>Stenosarchaea group</taxon>
        <taxon>Methanomicrobia</taxon>
        <taxon>Methanosarcinales</taxon>
        <taxon>Methanosarcinaceae</taxon>
        <taxon>Methanolobus</taxon>
    </lineage>
</organism>
<feature type="transmembrane region" description="Helical" evidence="6">
    <location>
        <begin position="29"/>
        <end position="50"/>
    </location>
</feature>
<dbReference type="PANTHER" id="PTHR34583">
    <property type="entry name" value="ANTIPORTER SUBUNIT MNHC2-RELATED"/>
    <property type="match status" value="1"/>
</dbReference>
<evidence type="ECO:0000256" key="3">
    <source>
        <dbReference type="ARBA" id="ARBA00022692"/>
    </source>
</evidence>
<dbReference type="InterPro" id="IPR039428">
    <property type="entry name" value="NUOK/Mnh_C1-like"/>
</dbReference>
<dbReference type="InterPro" id="IPR050601">
    <property type="entry name" value="CPA3_antiporter_subunitC"/>
</dbReference>
<reference evidence="8" key="1">
    <citation type="submission" date="2016-10" db="EMBL/GenBank/DDBJ databases">
        <authorList>
            <person name="Varghese N."/>
            <person name="Submissions S."/>
        </authorList>
    </citation>
    <scope>NUCLEOTIDE SEQUENCE [LARGE SCALE GENOMIC DNA]</scope>
    <source>
        <strain evidence="8">Mob M</strain>
    </source>
</reference>
<dbReference type="Gene3D" id="1.10.287.3510">
    <property type="match status" value="1"/>
</dbReference>
<dbReference type="GO" id="GO:0005886">
    <property type="term" value="C:plasma membrane"/>
    <property type="evidence" value="ECO:0007669"/>
    <property type="project" value="UniProtKB-SubCell"/>
</dbReference>
<keyword evidence="2" id="KW-1003">Cell membrane</keyword>
<evidence type="ECO:0000313" key="7">
    <source>
        <dbReference type="EMBL" id="SFM23136.1"/>
    </source>
</evidence>
<evidence type="ECO:0000256" key="4">
    <source>
        <dbReference type="ARBA" id="ARBA00022989"/>
    </source>
</evidence>
<evidence type="ECO:0000256" key="1">
    <source>
        <dbReference type="ARBA" id="ARBA00004651"/>
    </source>
</evidence>
<dbReference type="STRING" id="487685.SAMN04488696_0467"/>
<keyword evidence="3 6" id="KW-0812">Transmembrane</keyword>
<dbReference type="AlphaFoldDB" id="A0A1I4P6A7"/>
<dbReference type="EMBL" id="FOUJ01000001">
    <property type="protein sequence ID" value="SFM23136.1"/>
    <property type="molecule type" value="Genomic_DNA"/>
</dbReference>
<keyword evidence="5 6" id="KW-0472">Membrane</keyword>
<dbReference type="OrthoDB" id="18006at2157"/>
<evidence type="ECO:0000256" key="6">
    <source>
        <dbReference type="SAM" id="Phobius"/>
    </source>
</evidence>
<keyword evidence="4 6" id="KW-1133">Transmembrane helix</keyword>
<evidence type="ECO:0000256" key="2">
    <source>
        <dbReference type="ARBA" id="ARBA00022475"/>
    </source>
</evidence>
<dbReference type="RefSeq" id="WP_091932608.1">
    <property type="nucleotide sequence ID" value="NZ_FOUJ01000001.1"/>
</dbReference>
<evidence type="ECO:0000256" key="5">
    <source>
        <dbReference type="ARBA" id="ARBA00023136"/>
    </source>
</evidence>
<evidence type="ECO:0000313" key="8">
    <source>
        <dbReference type="Proteomes" id="UP000198535"/>
    </source>
</evidence>
<gene>
    <name evidence="7" type="ORF">SAMN04488696_0467</name>
</gene>
<accession>A0A1I4P6A7</accession>
<dbReference type="Proteomes" id="UP000198535">
    <property type="component" value="Unassembled WGS sequence"/>
</dbReference>
<dbReference type="Pfam" id="PF00420">
    <property type="entry name" value="Oxidored_q2"/>
    <property type="match status" value="1"/>
</dbReference>